<dbReference type="EMBL" id="REGN01005934">
    <property type="protein sequence ID" value="RNA11535.1"/>
    <property type="molecule type" value="Genomic_DNA"/>
</dbReference>
<accession>A0A3M7QKP2</accession>
<dbReference type="GO" id="GO:0019005">
    <property type="term" value="C:SCF ubiquitin ligase complex"/>
    <property type="evidence" value="ECO:0007669"/>
    <property type="project" value="TreeGrafter"/>
</dbReference>
<dbReference type="InterPro" id="IPR006553">
    <property type="entry name" value="Leu-rich_rpt_Cys-con_subtyp"/>
</dbReference>
<organism evidence="1 2">
    <name type="scientific">Brachionus plicatilis</name>
    <name type="common">Marine rotifer</name>
    <name type="synonym">Brachionus muelleri</name>
    <dbReference type="NCBI Taxonomy" id="10195"/>
    <lineage>
        <taxon>Eukaryota</taxon>
        <taxon>Metazoa</taxon>
        <taxon>Spiralia</taxon>
        <taxon>Gnathifera</taxon>
        <taxon>Rotifera</taxon>
        <taxon>Eurotatoria</taxon>
        <taxon>Monogononta</taxon>
        <taxon>Pseudotrocha</taxon>
        <taxon>Ploima</taxon>
        <taxon>Brachionidae</taxon>
        <taxon>Brachionus</taxon>
    </lineage>
</organism>
<dbReference type="Proteomes" id="UP000276133">
    <property type="component" value="Unassembled WGS sequence"/>
</dbReference>
<dbReference type="GO" id="GO:0031146">
    <property type="term" value="P:SCF-dependent proteasomal ubiquitin-dependent protein catabolic process"/>
    <property type="evidence" value="ECO:0007669"/>
    <property type="project" value="TreeGrafter"/>
</dbReference>
<dbReference type="STRING" id="10195.A0A3M7QKP2"/>
<dbReference type="Pfam" id="PF13516">
    <property type="entry name" value="LRR_6"/>
    <property type="match status" value="3"/>
</dbReference>
<feature type="non-terminal residue" evidence="1">
    <location>
        <position position="1"/>
    </location>
</feature>
<sequence>KFSENVAFFGFTNIYNIYVILRFLGTSEYLYLQHIDLSFCTSINDKSLEFLCKTCVFIRNLYLRRCRQITDIGVLYIAKYCAHLRELSLCQCVKVSDTGISLAECPLVSDCSLIYLSKVGFFHQIRYLNLRGCAKVSDKFTKYLVGASVIVRFIQSEFMLASLSRMQQKFFIPFELKTIDLSKCSISDKSIEYLCRLVSVKPDLLHRISLRCCDGITDSGIRLLAANCRNLQSLNVTKCANVSSQSLKEIKKNCPSCFFFHFLSLINRPCHERLINTSFI</sequence>
<keyword evidence="2" id="KW-1185">Reference proteome</keyword>
<protein>
    <submittedName>
        <fullName evidence="1">F-box LRR-repeat 7</fullName>
    </submittedName>
</protein>
<dbReference type="InterPro" id="IPR001611">
    <property type="entry name" value="Leu-rich_rpt"/>
</dbReference>
<proteinExistence type="predicted"/>
<name>A0A3M7QKP2_BRAPC</name>
<comment type="caution">
    <text evidence="1">The sequence shown here is derived from an EMBL/GenBank/DDBJ whole genome shotgun (WGS) entry which is preliminary data.</text>
</comment>
<dbReference type="PANTHER" id="PTHR13318">
    <property type="entry name" value="PARTNER OF PAIRED, ISOFORM B-RELATED"/>
    <property type="match status" value="1"/>
</dbReference>
<dbReference type="SMART" id="SM00367">
    <property type="entry name" value="LRR_CC"/>
    <property type="match status" value="7"/>
</dbReference>
<dbReference type="Gene3D" id="3.80.10.10">
    <property type="entry name" value="Ribonuclease Inhibitor"/>
    <property type="match status" value="3"/>
</dbReference>
<evidence type="ECO:0000313" key="2">
    <source>
        <dbReference type="Proteomes" id="UP000276133"/>
    </source>
</evidence>
<dbReference type="InterPro" id="IPR032675">
    <property type="entry name" value="LRR_dom_sf"/>
</dbReference>
<dbReference type="SUPFAM" id="SSF52047">
    <property type="entry name" value="RNI-like"/>
    <property type="match status" value="1"/>
</dbReference>
<reference evidence="1 2" key="1">
    <citation type="journal article" date="2018" name="Sci. Rep.">
        <title>Genomic signatures of local adaptation to the degree of environmental predictability in rotifers.</title>
        <authorList>
            <person name="Franch-Gras L."/>
            <person name="Hahn C."/>
            <person name="Garcia-Roger E.M."/>
            <person name="Carmona M.J."/>
            <person name="Serra M."/>
            <person name="Gomez A."/>
        </authorList>
    </citation>
    <scope>NUCLEOTIDE SEQUENCE [LARGE SCALE GENOMIC DNA]</scope>
    <source>
        <strain evidence="1">HYR1</strain>
    </source>
</reference>
<evidence type="ECO:0000313" key="1">
    <source>
        <dbReference type="EMBL" id="RNA11535.1"/>
    </source>
</evidence>
<gene>
    <name evidence="1" type="ORF">BpHYR1_037749</name>
</gene>
<dbReference type="AlphaFoldDB" id="A0A3M7QKP2"/>
<dbReference type="OrthoDB" id="423607at2759"/>